<dbReference type="Gene3D" id="3.40.50.300">
    <property type="entry name" value="P-loop containing nucleotide triphosphate hydrolases"/>
    <property type="match status" value="1"/>
</dbReference>
<dbReference type="GO" id="GO:0003746">
    <property type="term" value="F:translation elongation factor activity"/>
    <property type="evidence" value="ECO:0007669"/>
    <property type="project" value="UniProtKB-KW"/>
</dbReference>
<dbReference type="GO" id="GO:0003723">
    <property type="term" value="F:RNA binding"/>
    <property type="evidence" value="ECO:0007669"/>
    <property type="project" value="InterPro"/>
</dbReference>
<dbReference type="STRING" id="39480.EUAN_10870"/>
<sequence length="637" mass="71724">MKNIIVGTAGHIDHGKSTLIKAITGRATDRLKEEVERGISIELGFTYFDLPSGRRAGIVDVPGHEKFIKNMLAGITGIDIVVLVVAADEGIMPQTKEHLDILNLLGIKKGIIAVTKMDSVDEEWLELVMEDIREGVQDTFLEDAEMIPVSSTEKTGISELVSKIDEITETVEDRDIYDTPRLPVDRVFTISGFGTVVTGTLIAGKFKVGDEVEVFPKELPGRIRSIQVHGESEEEAYAGQRVAINVVGPKKSEIDRGDVIAPKGSMEPSMMLDVKLRLLADAQRIIENRTRVRLYIGSSEVLCRVVLLDVENLTPGDECYAQLRLEEPIVAKRGDRFILRFYSPMMTIGGGIVLDPNPSKKKRFEDSTIEELKLKEKGDPLEIFGDIIRSKSSEFPSIKELSTATTSPEDKLEKMVEELVEKGSVVAFDLSKERHVVSRSYFDEMRDRIAKDIDAYHKKYPLRAGISKEEVRSKYLKGAKQRVGDLFIAKLVDEQVLRDLNDKVSLLEFEVDYSGEYKDIKEYIESAYAQNRFGNLKREDVTKELLKKHKKLIVDQVFESLFENDILRKLKDEVILDTACFEEAKTKIVDYLKQNGEVAVGEIRDLLDTNRKVALSVVETLDDLKVTKREGDKRVLV</sequence>
<dbReference type="InterPro" id="IPR009000">
    <property type="entry name" value="Transl_B-barrel_sf"/>
</dbReference>
<dbReference type="InterPro" id="IPR015190">
    <property type="entry name" value="Elong_fac_SelB-wing-hlx_typ-2"/>
</dbReference>
<dbReference type="GO" id="GO:0003924">
    <property type="term" value="F:GTPase activity"/>
    <property type="evidence" value="ECO:0007669"/>
    <property type="project" value="InterPro"/>
</dbReference>
<dbReference type="GO" id="GO:0001514">
    <property type="term" value="P:selenocysteine incorporation"/>
    <property type="evidence" value="ECO:0007669"/>
    <property type="project" value="InterPro"/>
</dbReference>
<dbReference type="SUPFAM" id="SSF50465">
    <property type="entry name" value="EF-Tu/eEF-1alpha/eIF2-gamma C-terminal domain"/>
    <property type="match status" value="1"/>
</dbReference>
<evidence type="ECO:0000313" key="10">
    <source>
        <dbReference type="EMBL" id="OHW62523.1"/>
    </source>
</evidence>
<dbReference type="InterPro" id="IPR015191">
    <property type="entry name" value="SelB_WHD4"/>
</dbReference>
<dbReference type="PROSITE" id="PS51722">
    <property type="entry name" value="G_TR_2"/>
    <property type="match status" value="1"/>
</dbReference>
<dbReference type="Pfam" id="PF09107">
    <property type="entry name" value="WHD_3rd_SelB"/>
    <property type="match status" value="1"/>
</dbReference>
<dbReference type="FunFam" id="3.40.50.300:FF:001064">
    <property type="entry name" value="Selenocysteine-specific translation elongation factor"/>
    <property type="match status" value="1"/>
</dbReference>
<accession>A0A1S1V7E7</accession>
<organism evidence="10 11">
    <name type="scientific">Andreesenia angusta</name>
    <dbReference type="NCBI Taxonomy" id="39480"/>
    <lineage>
        <taxon>Bacteria</taxon>
        <taxon>Bacillati</taxon>
        <taxon>Bacillota</taxon>
        <taxon>Tissierellia</taxon>
        <taxon>Tissierellales</taxon>
        <taxon>Gottschalkiaceae</taxon>
        <taxon>Andreesenia</taxon>
    </lineage>
</organism>
<dbReference type="OrthoDB" id="9804504at2"/>
<reference evidence="10 11" key="1">
    <citation type="submission" date="2016-09" db="EMBL/GenBank/DDBJ databases">
        <title>Genome sequence of Eubacterium angustum.</title>
        <authorList>
            <person name="Poehlein A."/>
            <person name="Daniel R."/>
        </authorList>
    </citation>
    <scope>NUCLEOTIDE SEQUENCE [LARGE SCALE GENOMIC DNA]</scope>
    <source>
        <strain evidence="10 11">DSM 1989</strain>
    </source>
</reference>
<keyword evidence="6" id="KW-0342">GTP-binding</keyword>
<dbReference type="InterPro" id="IPR004535">
    <property type="entry name" value="Transl_elong_SelB"/>
</dbReference>
<keyword evidence="11" id="KW-1185">Reference proteome</keyword>
<comment type="subcellular location">
    <subcellularLocation>
        <location evidence="1">Cytoplasm</location>
    </subcellularLocation>
</comment>
<proteinExistence type="predicted"/>
<evidence type="ECO:0000256" key="6">
    <source>
        <dbReference type="ARBA" id="ARBA00023134"/>
    </source>
</evidence>
<dbReference type="Pfam" id="PF25461">
    <property type="entry name" value="Beta-barrel_SelB"/>
    <property type="match status" value="1"/>
</dbReference>
<dbReference type="SUPFAM" id="SSF46785">
    <property type="entry name" value="Winged helix' DNA-binding domain"/>
    <property type="match status" value="2"/>
</dbReference>
<dbReference type="Gene3D" id="1.10.10.2770">
    <property type="match status" value="1"/>
</dbReference>
<dbReference type="SUPFAM" id="SSF52540">
    <property type="entry name" value="P-loop containing nucleoside triphosphate hydrolases"/>
    <property type="match status" value="1"/>
</dbReference>
<dbReference type="Proteomes" id="UP000180254">
    <property type="component" value="Unassembled WGS sequence"/>
</dbReference>
<evidence type="ECO:0000256" key="4">
    <source>
        <dbReference type="ARBA" id="ARBA00022741"/>
    </source>
</evidence>
<dbReference type="PANTHER" id="PTHR43721">
    <property type="entry name" value="ELONGATION FACTOR TU-RELATED"/>
    <property type="match status" value="1"/>
</dbReference>
<dbReference type="GO" id="GO:0005525">
    <property type="term" value="F:GTP binding"/>
    <property type="evidence" value="ECO:0007669"/>
    <property type="project" value="UniProtKB-KW"/>
</dbReference>
<dbReference type="InterPro" id="IPR000795">
    <property type="entry name" value="T_Tr_GTP-bd_dom"/>
</dbReference>
<dbReference type="RefSeq" id="WP_071062466.1">
    <property type="nucleotide sequence ID" value="NZ_MKIE01000003.1"/>
</dbReference>
<dbReference type="InterPro" id="IPR004161">
    <property type="entry name" value="EFTu-like_2"/>
</dbReference>
<protein>
    <recommendedName>
        <fullName evidence="2">Selenocysteine-specific elongation factor</fullName>
    </recommendedName>
    <alternativeName>
        <fullName evidence="8">SelB translation factor</fullName>
    </alternativeName>
</protein>
<dbReference type="AlphaFoldDB" id="A0A1S1V7E7"/>
<feature type="domain" description="Tr-type G" evidence="9">
    <location>
        <begin position="1"/>
        <end position="172"/>
    </location>
</feature>
<evidence type="ECO:0000256" key="7">
    <source>
        <dbReference type="ARBA" id="ARBA00025526"/>
    </source>
</evidence>
<dbReference type="InterPro" id="IPR005225">
    <property type="entry name" value="Small_GTP-bd"/>
</dbReference>
<comment type="caution">
    <text evidence="10">The sequence shown here is derived from an EMBL/GenBank/DDBJ whole genome shotgun (WGS) entry which is preliminary data.</text>
</comment>
<dbReference type="InterPro" id="IPR009001">
    <property type="entry name" value="Transl_elong_EF1A/Init_IF2_C"/>
</dbReference>
<dbReference type="InterPro" id="IPR036388">
    <property type="entry name" value="WH-like_DNA-bd_sf"/>
</dbReference>
<dbReference type="InterPro" id="IPR036390">
    <property type="entry name" value="WH_DNA-bd_sf"/>
</dbReference>
<evidence type="ECO:0000256" key="5">
    <source>
        <dbReference type="ARBA" id="ARBA00022917"/>
    </source>
</evidence>
<keyword evidence="4" id="KW-0547">Nucleotide-binding</keyword>
<dbReference type="NCBIfam" id="TIGR00231">
    <property type="entry name" value="small_GTP"/>
    <property type="match status" value="1"/>
</dbReference>
<dbReference type="Gene3D" id="2.40.30.10">
    <property type="entry name" value="Translation factors"/>
    <property type="match status" value="2"/>
</dbReference>
<dbReference type="Gene3D" id="1.10.10.10">
    <property type="entry name" value="Winged helix-like DNA-binding domain superfamily/Winged helix DNA-binding domain"/>
    <property type="match status" value="1"/>
</dbReference>
<dbReference type="NCBIfam" id="TIGR00475">
    <property type="entry name" value="selB"/>
    <property type="match status" value="1"/>
</dbReference>
<dbReference type="CDD" id="cd15491">
    <property type="entry name" value="selB_III"/>
    <property type="match status" value="1"/>
</dbReference>
<name>A0A1S1V7E7_9FIRM</name>
<dbReference type="CDD" id="cd04171">
    <property type="entry name" value="SelB"/>
    <property type="match status" value="1"/>
</dbReference>
<dbReference type="Pfam" id="PF09106">
    <property type="entry name" value="WHD_2nd_SelB"/>
    <property type="match status" value="1"/>
</dbReference>
<comment type="function">
    <text evidence="7">Translation factor necessary for the incorporation of selenocysteine into proteins. It probably replaces EF-Tu for the insertion of selenocysteine directed by the UGA codon. SelB binds GTP and GDP.</text>
</comment>
<dbReference type="PRINTS" id="PR00315">
    <property type="entry name" value="ELONGATNFCT"/>
</dbReference>
<dbReference type="InterPro" id="IPR050055">
    <property type="entry name" value="EF-Tu_GTPase"/>
</dbReference>
<evidence type="ECO:0000256" key="3">
    <source>
        <dbReference type="ARBA" id="ARBA00022490"/>
    </source>
</evidence>
<dbReference type="EMBL" id="MKIE01000003">
    <property type="protein sequence ID" value="OHW62523.1"/>
    <property type="molecule type" value="Genomic_DNA"/>
</dbReference>
<keyword evidence="3" id="KW-0963">Cytoplasm</keyword>
<evidence type="ECO:0000259" key="9">
    <source>
        <dbReference type="PROSITE" id="PS51722"/>
    </source>
</evidence>
<evidence type="ECO:0000313" key="11">
    <source>
        <dbReference type="Proteomes" id="UP000180254"/>
    </source>
</evidence>
<keyword evidence="10" id="KW-0251">Elongation factor</keyword>
<dbReference type="Pfam" id="PF03144">
    <property type="entry name" value="GTP_EFTU_D2"/>
    <property type="match status" value="1"/>
</dbReference>
<dbReference type="InterPro" id="IPR057335">
    <property type="entry name" value="Beta-barrel_SelB"/>
</dbReference>
<evidence type="ECO:0000256" key="2">
    <source>
        <dbReference type="ARBA" id="ARBA00015953"/>
    </source>
</evidence>
<evidence type="ECO:0000256" key="1">
    <source>
        <dbReference type="ARBA" id="ARBA00004496"/>
    </source>
</evidence>
<dbReference type="Pfam" id="PF00009">
    <property type="entry name" value="GTP_EFTU"/>
    <property type="match status" value="1"/>
</dbReference>
<gene>
    <name evidence="10" type="primary">selB</name>
    <name evidence="10" type="ORF">EUAN_10870</name>
</gene>
<keyword evidence="5" id="KW-0648">Protein biosynthesis</keyword>
<dbReference type="GO" id="GO:0005829">
    <property type="term" value="C:cytosol"/>
    <property type="evidence" value="ECO:0007669"/>
    <property type="project" value="TreeGrafter"/>
</dbReference>
<dbReference type="SUPFAM" id="SSF50447">
    <property type="entry name" value="Translation proteins"/>
    <property type="match status" value="1"/>
</dbReference>
<dbReference type="CDD" id="cd03696">
    <property type="entry name" value="SelB_II"/>
    <property type="match status" value="1"/>
</dbReference>
<evidence type="ECO:0000256" key="8">
    <source>
        <dbReference type="ARBA" id="ARBA00031615"/>
    </source>
</evidence>
<dbReference type="InterPro" id="IPR027417">
    <property type="entry name" value="P-loop_NTPase"/>
</dbReference>
<dbReference type="PANTHER" id="PTHR43721:SF22">
    <property type="entry name" value="ELONGATION FACTOR TU, MITOCHONDRIAL"/>
    <property type="match status" value="1"/>
</dbReference>